<evidence type="ECO:0000313" key="1">
    <source>
        <dbReference type="EMBL" id="EGF09968.1"/>
    </source>
</evidence>
<proteinExistence type="predicted"/>
<dbReference type="EMBL" id="AFAY01000046">
    <property type="protein sequence ID" value="EGF09968.1"/>
    <property type="molecule type" value="Genomic_DNA"/>
</dbReference>
<reference evidence="1 2" key="1">
    <citation type="submission" date="2011-02" db="EMBL/GenBank/DDBJ databases">
        <authorList>
            <person name="Muzny D."/>
            <person name="Qin X."/>
            <person name="Deng J."/>
            <person name="Jiang H."/>
            <person name="Liu Y."/>
            <person name="Qu J."/>
            <person name="Song X.-Z."/>
            <person name="Zhang L."/>
            <person name="Thornton R."/>
            <person name="Coyle M."/>
            <person name="Francisco L."/>
            <person name="Jackson L."/>
            <person name="Javaid M."/>
            <person name="Korchina V."/>
            <person name="Kovar C."/>
            <person name="Mata R."/>
            <person name="Mathew T."/>
            <person name="Ngo R."/>
            <person name="Nguyen L."/>
            <person name="Nguyen N."/>
            <person name="Okwuonu G."/>
            <person name="Ongeri F."/>
            <person name="Pham C."/>
            <person name="Simmons D."/>
            <person name="Wilczek-Boney K."/>
            <person name="Hale W."/>
            <person name="Jakkamsetti A."/>
            <person name="Pham P."/>
            <person name="Ruth R."/>
            <person name="San Lucas F."/>
            <person name="Warren J."/>
            <person name="Zhang J."/>
            <person name="Zhao Z."/>
            <person name="Zhou C."/>
            <person name="Zhu D."/>
            <person name="Lee S."/>
            <person name="Bess C."/>
            <person name="Blankenburg K."/>
            <person name="Forbes L."/>
            <person name="Fu Q."/>
            <person name="Gubbala S."/>
            <person name="Hirani K."/>
            <person name="Jayaseelan J.C."/>
            <person name="Lara F."/>
            <person name="Munidasa M."/>
            <person name="Palculict T."/>
            <person name="Patil S."/>
            <person name="Pu L.-L."/>
            <person name="Saada N."/>
            <person name="Tang L."/>
            <person name="Weissenberger G."/>
            <person name="Zhu Y."/>
            <person name="Hemphill L."/>
            <person name="Shang Y."/>
            <person name="Youmans B."/>
            <person name="Ayvaz T."/>
            <person name="Ross M."/>
            <person name="Santibanez J."/>
            <person name="Aqrawi P."/>
            <person name="Gross S."/>
            <person name="Joshi V."/>
            <person name="Fowler G."/>
            <person name="Nazareth L."/>
            <person name="Reid J."/>
            <person name="Worley K."/>
            <person name="Petrosino J."/>
            <person name="Highlander S."/>
            <person name="Gibbs R."/>
        </authorList>
    </citation>
    <scope>NUCLEOTIDE SEQUENCE [LARGE SCALE GENOMIC DNA]</scope>
    <source>
        <strain evidence="1 2">ATCC BAA-1200</strain>
    </source>
</reference>
<comment type="caution">
    <text evidence="1">The sequence shown here is derived from an EMBL/GenBank/DDBJ whole genome shotgun (WGS) entry which is preliminary data.</text>
</comment>
<protein>
    <submittedName>
        <fullName evidence="1">Uncharacterized protein</fullName>
    </submittedName>
</protein>
<sequence>MVMQAARVVRRVFVCTGLLLGFGRKVGFLLILVCLADGADYNAGFTLSERKFT</sequence>
<evidence type="ECO:0000313" key="2">
    <source>
        <dbReference type="Proteomes" id="UP000004105"/>
    </source>
</evidence>
<name>F2BER3_9NEIS</name>
<keyword evidence="2" id="KW-1185">Reference proteome</keyword>
<accession>F2BER3</accession>
<gene>
    <name evidence="1" type="ORF">HMPREF9123_2220</name>
</gene>
<dbReference type="AlphaFoldDB" id="F2BER3"/>
<organism evidence="1 2">
    <name type="scientific">Neisseria bacilliformis ATCC BAA-1200</name>
    <dbReference type="NCBI Taxonomy" id="888742"/>
    <lineage>
        <taxon>Bacteria</taxon>
        <taxon>Pseudomonadati</taxon>
        <taxon>Pseudomonadota</taxon>
        <taxon>Betaproteobacteria</taxon>
        <taxon>Neisseriales</taxon>
        <taxon>Neisseriaceae</taxon>
        <taxon>Neisseria</taxon>
    </lineage>
</organism>
<dbReference type="HOGENOM" id="CLU_3063793_0_0_4"/>
<dbReference type="Proteomes" id="UP000004105">
    <property type="component" value="Unassembled WGS sequence"/>
</dbReference>